<comment type="similarity">
    <text evidence="1">Belongs to the short-chain dehydrogenases/reductases (SDR) family.</text>
</comment>
<keyword evidence="2" id="KW-0521">NADP</keyword>
<evidence type="ECO:0000256" key="2">
    <source>
        <dbReference type="ARBA" id="ARBA00022857"/>
    </source>
</evidence>
<dbReference type="Gene3D" id="3.40.50.720">
    <property type="entry name" value="NAD(P)-binding Rossmann-like Domain"/>
    <property type="match status" value="1"/>
</dbReference>
<evidence type="ECO:0000256" key="3">
    <source>
        <dbReference type="ARBA" id="ARBA00023002"/>
    </source>
</evidence>
<protein>
    <recommendedName>
        <fullName evidence="6">Short-chain dehydrogenase/reductase</fullName>
    </recommendedName>
</protein>
<accession>A0ABQ0CJW4</accession>
<dbReference type="EMBL" id="BAAFGZ010000054">
    <property type="protein sequence ID" value="GAB0133742.1"/>
    <property type="molecule type" value="Genomic_DNA"/>
</dbReference>
<dbReference type="SUPFAM" id="SSF51735">
    <property type="entry name" value="NAD(P)-binding Rossmann-fold domains"/>
    <property type="match status" value="1"/>
</dbReference>
<evidence type="ECO:0000313" key="5">
    <source>
        <dbReference type="Proteomes" id="UP001562357"/>
    </source>
</evidence>
<comment type="caution">
    <text evidence="4">The sequence shown here is derived from an EMBL/GenBank/DDBJ whole genome shotgun (WGS) entry which is preliminary data.</text>
</comment>
<dbReference type="Proteomes" id="UP001562357">
    <property type="component" value="Unassembled WGS sequence"/>
</dbReference>
<name>A0ABQ0CJW4_9HYPO</name>
<dbReference type="InterPro" id="IPR036291">
    <property type="entry name" value="NAD(P)-bd_dom_sf"/>
</dbReference>
<dbReference type="PRINTS" id="PR00081">
    <property type="entry name" value="GDHRDH"/>
</dbReference>
<evidence type="ECO:0008006" key="6">
    <source>
        <dbReference type="Google" id="ProtNLM"/>
    </source>
</evidence>
<dbReference type="PANTHER" id="PTHR24320:SF282">
    <property type="entry name" value="WW DOMAIN-CONTAINING OXIDOREDUCTASE"/>
    <property type="match status" value="1"/>
</dbReference>
<sequence length="334" mass="35568">MSFILKHLTTDKAFIPFDPTTDIPSLQGKVILVTGGNNGLGKQSICEFARHRPKQIWLAARNVAAAQKVVDEIHAALGPDADADAGAGAAVRILVLELDLTSFASVKRAAQRFTTESDRLDILMLNAGIMAAAPAVTEDGYEVQFGTNHMGHALLTKLLLPTLQRSARDGARDGDGADARVVVLSSRAAHFLAPKQGICFGSLKTPAADMKPFERYGQSKLANVLFARQLAAHHPGLTVVSVHPGVVSTNLVNGMSGAPLVARLLSPVANYCFTPVNQGAKNQLWASVATSNIDSGAYYEPVGVPGKAGRLARNEDLAKELWDWTENELGAWSL</sequence>
<reference evidence="5" key="1">
    <citation type="submission" date="2024-06" db="EMBL/GenBank/DDBJ databases">
        <title>Draft Genome Sequences of Epichloe bromicola Strains Isolated from Elymus ciliaris.</title>
        <authorList>
            <consortium name="Epichloe bromicola genome sequencing consortium"/>
            <person name="Miura A."/>
            <person name="Imano S."/>
            <person name="Ashida A."/>
            <person name="Sato I."/>
            <person name="Chiba S."/>
            <person name="Tanaka A."/>
            <person name="Camagna M."/>
            <person name="Takemoto D."/>
        </authorList>
    </citation>
    <scope>NUCLEOTIDE SEQUENCE [LARGE SCALE GENOMIC DNA]</scope>
    <source>
        <strain evidence="5">DP</strain>
    </source>
</reference>
<organism evidence="4 5">
    <name type="scientific">Epichloe bromicola</name>
    <dbReference type="NCBI Taxonomy" id="79588"/>
    <lineage>
        <taxon>Eukaryota</taxon>
        <taxon>Fungi</taxon>
        <taxon>Dikarya</taxon>
        <taxon>Ascomycota</taxon>
        <taxon>Pezizomycotina</taxon>
        <taxon>Sordariomycetes</taxon>
        <taxon>Hypocreomycetidae</taxon>
        <taxon>Hypocreales</taxon>
        <taxon>Clavicipitaceae</taxon>
        <taxon>Epichloe</taxon>
    </lineage>
</organism>
<keyword evidence="5" id="KW-1185">Reference proteome</keyword>
<evidence type="ECO:0000256" key="1">
    <source>
        <dbReference type="ARBA" id="ARBA00006484"/>
    </source>
</evidence>
<dbReference type="InterPro" id="IPR002347">
    <property type="entry name" value="SDR_fam"/>
</dbReference>
<gene>
    <name evidence="4" type="primary">g2139</name>
    <name evidence="4" type="ORF">EsDP_00002139</name>
</gene>
<dbReference type="Pfam" id="PF00106">
    <property type="entry name" value="adh_short"/>
    <property type="match status" value="1"/>
</dbReference>
<dbReference type="PANTHER" id="PTHR24320">
    <property type="entry name" value="RETINOL DEHYDROGENASE"/>
    <property type="match status" value="1"/>
</dbReference>
<proteinExistence type="inferred from homology"/>
<keyword evidence="3" id="KW-0560">Oxidoreductase</keyword>
<evidence type="ECO:0000313" key="4">
    <source>
        <dbReference type="EMBL" id="GAB0133742.1"/>
    </source>
</evidence>